<evidence type="ECO:0000256" key="5">
    <source>
        <dbReference type="ARBA" id="ARBA00022801"/>
    </source>
</evidence>
<proteinExistence type="predicted"/>
<accession>A0AAV4RFC0</accession>
<evidence type="ECO:0000256" key="2">
    <source>
        <dbReference type="ARBA" id="ARBA00022695"/>
    </source>
</evidence>
<evidence type="ECO:0000256" key="1">
    <source>
        <dbReference type="ARBA" id="ARBA00022679"/>
    </source>
</evidence>
<evidence type="ECO:0000313" key="8">
    <source>
        <dbReference type="EMBL" id="GIY20032.1"/>
    </source>
</evidence>
<dbReference type="Proteomes" id="UP001054837">
    <property type="component" value="Unassembled WGS sequence"/>
</dbReference>
<comment type="caution">
    <text evidence="8">The sequence shown here is derived from an EMBL/GenBank/DDBJ whole genome shotgun (WGS) entry which is preliminary data.</text>
</comment>
<dbReference type="InterPro" id="IPR041373">
    <property type="entry name" value="RT_RNaseH"/>
</dbReference>
<dbReference type="Pfam" id="PF17917">
    <property type="entry name" value="RT_RNaseH"/>
    <property type="match status" value="1"/>
</dbReference>
<evidence type="ECO:0000256" key="6">
    <source>
        <dbReference type="ARBA" id="ARBA00022918"/>
    </source>
</evidence>
<dbReference type="AlphaFoldDB" id="A0AAV4RFC0"/>
<keyword evidence="1" id="KW-0808">Transferase</keyword>
<evidence type="ECO:0000313" key="9">
    <source>
        <dbReference type="Proteomes" id="UP001054837"/>
    </source>
</evidence>
<dbReference type="EMBL" id="BPLQ01006094">
    <property type="protein sequence ID" value="GIY20032.1"/>
    <property type="molecule type" value="Genomic_DNA"/>
</dbReference>
<feature type="domain" description="Reverse transcriptase RNase H-like" evidence="7">
    <location>
        <begin position="2"/>
        <end position="86"/>
    </location>
</feature>
<keyword evidence="2" id="KW-0548">Nucleotidyltransferase</keyword>
<reference evidence="8 9" key="1">
    <citation type="submission" date="2021-06" db="EMBL/GenBank/DDBJ databases">
        <title>Caerostris darwini draft genome.</title>
        <authorList>
            <person name="Kono N."/>
            <person name="Arakawa K."/>
        </authorList>
    </citation>
    <scope>NUCLEOTIDE SEQUENCE [LARGE SCALE GENOMIC DNA]</scope>
</reference>
<dbReference type="InterPro" id="IPR043502">
    <property type="entry name" value="DNA/RNA_pol_sf"/>
</dbReference>
<dbReference type="GO" id="GO:0003964">
    <property type="term" value="F:RNA-directed DNA polymerase activity"/>
    <property type="evidence" value="ECO:0007669"/>
    <property type="project" value="UniProtKB-KW"/>
</dbReference>
<name>A0AAV4RFC0_9ARAC</name>
<sequence>MVDVQKKALGSIFQQHIKGSWQPIEFCSMLLTAKQQNYSTYDRELLVAYSSTNHYQYLLKRCEFSCSRTTRSHSLFINRWKTSGRQTINISGVDP</sequence>
<gene>
    <name evidence="8" type="ORF">CDAR_197991</name>
</gene>
<keyword evidence="5" id="KW-0378">Hydrolase</keyword>
<organism evidence="8 9">
    <name type="scientific">Caerostris darwini</name>
    <dbReference type="NCBI Taxonomy" id="1538125"/>
    <lineage>
        <taxon>Eukaryota</taxon>
        <taxon>Metazoa</taxon>
        <taxon>Ecdysozoa</taxon>
        <taxon>Arthropoda</taxon>
        <taxon>Chelicerata</taxon>
        <taxon>Arachnida</taxon>
        <taxon>Araneae</taxon>
        <taxon>Araneomorphae</taxon>
        <taxon>Entelegynae</taxon>
        <taxon>Araneoidea</taxon>
        <taxon>Araneidae</taxon>
        <taxon>Caerostris</taxon>
    </lineage>
</organism>
<keyword evidence="9" id="KW-1185">Reference proteome</keyword>
<dbReference type="SUPFAM" id="SSF56672">
    <property type="entry name" value="DNA/RNA polymerases"/>
    <property type="match status" value="1"/>
</dbReference>
<dbReference type="GO" id="GO:0004519">
    <property type="term" value="F:endonuclease activity"/>
    <property type="evidence" value="ECO:0007669"/>
    <property type="project" value="UniProtKB-KW"/>
</dbReference>
<keyword evidence="4" id="KW-0255">Endonuclease</keyword>
<evidence type="ECO:0000256" key="4">
    <source>
        <dbReference type="ARBA" id="ARBA00022759"/>
    </source>
</evidence>
<protein>
    <recommendedName>
        <fullName evidence="7">Reverse transcriptase RNase H-like domain-containing protein</fullName>
    </recommendedName>
</protein>
<keyword evidence="3" id="KW-0540">Nuclease</keyword>
<dbReference type="GO" id="GO:0016787">
    <property type="term" value="F:hydrolase activity"/>
    <property type="evidence" value="ECO:0007669"/>
    <property type="project" value="UniProtKB-KW"/>
</dbReference>
<keyword evidence="6" id="KW-0695">RNA-directed DNA polymerase</keyword>
<evidence type="ECO:0000259" key="7">
    <source>
        <dbReference type="Pfam" id="PF17917"/>
    </source>
</evidence>
<evidence type="ECO:0000256" key="3">
    <source>
        <dbReference type="ARBA" id="ARBA00022722"/>
    </source>
</evidence>